<dbReference type="Gramene" id="ONK70005">
    <property type="protein sequence ID" value="ONK70005"/>
    <property type="gene ID" value="A4U43_C05F29220"/>
</dbReference>
<dbReference type="GO" id="GO:0005634">
    <property type="term" value="C:nucleus"/>
    <property type="evidence" value="ECO:0007669"/>
    <property type="project" value="UniProtKB-SubCell"/>
</dbReference>
<dbReference type="Gene3D" id="1.10.10.60">
    <property type="entry name" value="Homeodomain-like"/>
    <property type="match status" value="1"/>
</dbReference>
<dbReference type="EMBL" id="CM007385">
    <property type="protein sequence ID" value="ONK70005.1"/>
    <property type="molecule type" value="Genomic_DNA"/>
</dbReference>
<dbReference type="InterPro" id="IPR009057">
    <property type="entry name" value="Homeodomain-like_sf"/>
</dbReference>
<evidence type="ECO:0000256" key="2">
    <source>
        <dbReference type="ARBA" id="ARBA00006454"/>
    </source>
</evidence>
<reference evidence="11" key="1">
    <citation type="journal article" date="2017" name="Nat. Commun.">
        <title>The asparagus genome sheds light on the origin and evolution of a young Y chromosome.</title>
        <authorList>
            <person name="Harkess A."/>
            <person name="Zhou J."/>
            <person name="Xu C."/>
            <person name="Bowers J.E."/>
            <person name="Van der Hulst R."/>
            <person name="Ayyampalayam S."/>
            <person name="Mercati F."/>
            <person name="Riccardi P."/>
            <person name="McKain M.R."/>
            <person name="Kakrana A."/>
            <person name="Tang H."/>
            <person name="Ray J."/>
            <person name="Groenendijk J."/>
            <person name="Arikit S."/>
            <person name="Mathioni S.M."/>
            <person name="Nakano M."/>
            <person name="Shan H."/>
            <person name="Telgmann-Rauber A."/>
            <person name="Kanno A."/>
            <person name="Yue Z."/>
            <person name="Chen H."/>
            <person name="Li W."/>
            <person name="Chen Y."/>
            <person name="Xu X."/>
            <person name="Zhang Y."/>
            <person name="Luo S."/>
            <person name="Chen H."/>
            <person name="Gao J."/>
            <person name="Mao Z."/>
            <person name="Pires J.C."/>
            <person name="Luo M."/>
            <person name="Kudrna D."/>
            <person name="Wing R.A."/>
            <person name="Meyers B.C."/>
            <person name="Yi K."/>
            <person name="Kong H."/>
            <person name="Lavrijsen P."/>
            <person name="Sunseri F."/>
            <person name="Falavigna A."/>
            <person name="Ye Y."/>
            <person name="Leebens-Mack J.H."/>
            <person name="Chen G."/>
        </authorList>
    </citation>
    <scope>NUCLEOTIDE SEQUENCE [LARGE SCALE GENOMIC DNA]</scope>
    <source>
        <strain evidence="11">cv. DH0086</strain>
    </source>
</reference>
<dbReference type="SUPFAM" id="SSF46689">
    <property type="entry name" value="Homeodomain-like"/>
    <property type="match status" value="1"/>
</dbReference>
<dbReference type="SMART" id="SM00574">
    <property type="entry name" value="POX"/>
    <property type="match status" value="1"/>
</dbReference>
<dbReference type="Pfam" id="PF07526">
    <property type="entry name" value="POX"/>
    <property type="match status" value="1"/>
</dbReference>
<protein>
    <recommendedName>
        <fullName evidence="9">Homeobox domain-containing protein</fullName>
    </recommendedName>
</protein>
<comment type="subcellular location">
    <subcellularLocation>
        <location evidence="1 8">Nucleus</location>
    </subcellularLocation>
</comment>
<evidence type="ECO:0000313" key="10">
    <source>
        <dbReference type="EMBL" id="ONK70005.1"/>
    </source>
</evidence>
<dbReference type="InterPro" id="IPR006563">
    <property type="entry name" value="POX_dom"/>
</dbReference>
<name>A0A5P1EVA9_ASPOF</name>
<keyword evidence="7 8" id="KW-0539">Nucleus</keyword>
<dbReference type="AlphaFoldDB" id="A0A5P1EVA9"/>
<dbReference type="PANTHER" id="PTHR11850">
    <property type="entry name" value="HOMEOBOX PROTEIN TRANSCRIPTION FACTORS"/>
    <property type="match status" value="1"/>
</dbReference>
<keyword evidence="5 8" id="KW-0371">Homeobox</keyword>
<proteinExistence type="inferred from homology"/>
<gene>
    <name evidence="10" type="ORF">A4U43_C05F29220</name>
</gene>
<keyword evidence="3" id="KW-0805">Transcription regulation</keyword>
<sequence>MENDIFSASLQTDQSHTIFNAASSHIFSSSLIQPSIIDHNTNERIFARNPLPSNVQEEFLNNLYVPNYCGMPNGSSFEAYNENANMGSLSNFLPMNMRSLDSSNLFNSDYEIRNGPIQNEFMKIMSTVHPSYHVNGSTLPRNELSLSLGSSEKSSSVVTQATPKESEELSLYCGPLSSIHFSHVLSGSRYIDLAQEILGEVVNYAVGNFEEIDDSFSGIEGEMKSREDMEQFVIEENKAEKNKLVAMLQMVDHSYKQYLDNIQKVISTFYDASNSSSPQILAHFALHTLSSTFKNLRERIQSHILLSNEERSRGYTKGKEKYFEHSFIQKQWTLQMGRKDQQCWRPQRGLPERSVSVLRAWMFQNFLHPYPKDNDKHLLALQSGLTRSQVSNWFINARVRLWKPMIEEMYSEIRKHQTDNRIESDFECHGNISNPRRLTN</sequence>
<evidence type="ECO:0000313" key="11">
    <source>
        <dbReference type="Proteomes" id="UP000243459"/>
    </source>
</evidence>
<dbReference type="GO" id="GO:0006355">
    <property type="term" value="P:regulation of DNA-templated transcription"/>
    <property type="evidence" value="ECO:0007669"/>
    <property type="project" value="InterPro"/>
</dbReference>
<evidence type="ECO:0000256" key="1">
    <source>
        <dbReference type="ARBA" id="ARBA00004123"/>
    </source>
</evidence>
<evidence type="ECO:0000256" key="6">
    <source>
        <dbReference type="ARBA" id="ARBA00023163"/>
    </source>
</evidence>
<feature type="DNA-binding region" description="Homeobox" evidence="8">
    <location>
        <begin position="343"/>
        <end position="405"/>
    </location>
</feature>
<keyword evidence="11" id="KW-1185">Reference proteome</keyword>
<organism evidence="10 11">
    <name type="scientific">Asparagus officinalis</name>
    <name type="common">Garden asparagus</name>
    <dbReference type="NCBI Taxonomy" id="4686"/>
    <lineage>
        <taxon>Eukaryota</taxon>
        <taxon>Viridiplantae</taxon>
        <taxon>Streptophyta</taxon>
        <taxon>Embryophyta</taxon>
        <taxon>Tracheophyta</taxon>
        <taxon>Spermatophyta</taxon>
        <taxon>Magnoliopsida</taxon>
        <taxon>Liliopsida</taxon>
        <taxon>Asparagales</taxon>
        <taxon>Asparagaceae</taxon>
        <taxon>Asparagoideae</taxon>
        <taxon>Asparagus</taxon>
    </lineage>
</organism>
<evidence type="ECO:0000259" key="9">
    <source>
        <dbReference type="PROSITE" id="PS50071"/>
    </source>
</evidence>
<dbReference type="GO" id="GO:0003677">
    <property type="term" value="F:DNA binding"/>
    <property type="evidence" value="ECO:0007669"/>
    <property type="project" value="UniProtKB-UniRule"/>
</dbReference>
<comment type="similarity">
    <text evidence="2">Belongs to the TALE/BELL homeobox family.</text>
</comment>
<dbReference type="Pfam" id="PF05920">
    <property type="entry name" value="Homeobox_KN"/>
    <property type="match status" value="1"/>
</dbReference>
<evidence type="ECO:0000256" key="5">
    <source>
        <dbReference type="ARBA" id="ARBA00023155"/>
    </source>
</evidence>
<dbReference type="InterPro" id="IPR008422">
    <property type="entry name" value="KN_HD"/>
</dbReference>
<dbReference type="InterPro" id="IPR050224">
    <property type="entry name" value="TALE_homeobox"/>
</dbReference>
<evidence type="ECO:0000256" key="8">
    <source>
        <dbReference type="PROSITE-ProRule" id="PRU00108"/>
    </source>
</evidence>
<dbReference type="CDD" id="cd00086">
    <property type="entry name" value="homeodomain"/>
    <property type="match status" value="1"/>
</dbReference>
<keyword evidence="6" id="KW-0804">Transcription</keyword>
<dbReference type="OMA" id="AFTSCYE"/>
<feature type="domain" description="Homeobox" evidence="9">
    <location>
        <begin position="341"/>
        <end position="404"/>
    </location>
</feature>
<dbReference type="SMART" id="SM00389">
    <property type="entry name" value="HOX"/>
    <property type="match status" value="1"/>
</dbReference>
<dbReference type="InterPro" id="IPR001356">
    <property type="entry name" value="HD"/>
</dbReference>
<evidence type="ECO:0000256" key="7">
    <source>
        <dbReference type="ARBA" id="ARBA00023242"/>
    </source>
</evidence>
<evidence type="ECO:0000256" key="3">
    <source>
        <dbReference type="ARBA" id="ARBA00023015"/>
    </source>
</evidence>
<keyword evidence="4 8" id="KW-0238">DNA-binding</keyword>
<dbReference type="Proteomes" id="UP000243459">
    <property type="component" value="Chromosome 5"/>
</dbReference>
<dbReference type="PROSITE" id="PS50071">
    <property type="entry name" value="HOMEOBOX_2"/>
    <property type="match status" value="1"/>
</dbReference>
<accession>A0A5P1EVA9</accession>
<evidence type="ECO:0000256" key="4">
    <source>
        <dbReference type="ARBA" id="ARBA00023125"/>
    </source>
</evidence>